<dbReference type="PANTHER" id="PTHR31183">
    <property type="entry name" value="TRICHOPLEIN KERATIN FILAMENT-BINDING PROTEIN FAMILY MEMBER"/>
    <property type="match status" value="1"/>
</dbReference>
<evidence type="ECO:0008006" key="7">
    <source>
        <dbReference type="Google" id="ProtNLM"/>
    </source>
</evidence>
<dbReference type="GO" id="GO:0006915">
    <property type="term" value="P:apoptotic process"/>
    <property type="evidence" value="ECO:0007669"/>
    <property type="project" value="TreeGrafter"/>
</dbReference>
<accession>A0AAW1IZK8</accession>
<feature type="coiled-coil region" evidence="4">
    <location>
        <begin position="58"/>
        <end position="95"/>
    </location>
</feature>
<protein>
    <recommendedName>
        <fullName evidence="7">WW domain-containing protein</fullName>
    </recommendedName>
</protein>
<keyword evidence="4" id="KW-0175">Coiled coil</keyword>
<evidence type="ECO:0000313" key="5">
    <source>
        <dbReference type="EMBL" id="KAK9695858.1"/>
    </source>
</evidence>
<evidence type="ECO:0000313" key="6">
    <source>
        <dbReference type="Proteomes" id="UP001458880"/>
    </source>
</evidence>
<keyword evidence="2" id="KW-0963">Cytoplasm</keyword>
<dbReference type="InterPro" id="IPR043596">
    <property type="entry name" value="CFAP53/TCHP"/>
</dbReference>
<gene>
    <name evidence="5" type="ORF">QE152_g32289</name>
</gene>
<evidence type="ECO:0000256" key="1">
    <source>
        <dbReference type="ARBA" id="ARBA00004245"/>
    </source>
</evidence>
<evidence type="ECO:0000256" key="3">
    <source>
        <dbReference type="ARBA" id="ARBA00023212"/>
    </source>
</evidence>
<comment type="caution">
    <text evidence="5">The sequence shown here is derived from an EMBL/GenBank/DDBJ whole genome shotgun (WGS) entry which is preliminary data.</text>
</comment>
<evidence type="ECO:0000256" key="2">
    <source>
        <dbReference type="ARBA" id="ARBA00022490"/>
    </source>
</evidence>
<dbReference type="PANTHER" id="PTHR31183:SF2">
    <property type="entry name" value="TRICHOPLEIN KERATIN FILAMENT-BINDING PROTEIN"/>
    <property type="match status" value="1"/>
</dbReference>
<keyword evidence="6" id="KW-1185">Reference proteome</keyword>
<name>A0AAW1IZK8_POPJA</name>
<dbReference type="Proteomes" id="UP001458880">
    <property type="component" value="Unassembled WGS sequence"/>
</dbReference>
<dbReference type="AlphaFoldDB" id="A0AAW1IZK8"/>
<sequence>MSRTSARQKQCLDFQDKMAKKREKEFWHQQKWGNQVQYYKKWEKVNAKYDEWTSPRYYESNNQLIERVKNEREKAERLEKRREKLKKLYSEDDASYEIEIMLSKAKSEAVKQQQKFEEIPTELLKDVNVSLKLEEDDKRRREAELQLYHQWRNNNPILCHEERRRI</sequence>
<comment type="subcellular location">
    <subcellularLocation>
        <location evidence="1">Cytoplasm</location>
        <location evidence="1">Cytoskeleton</location>
    </subcellularLocation>
</comment>
<dbReference type="GO" id="GO:0045095">
    <property type="term" value="C:keratin filament"/>
    <property type="evidence" value="ECO:0007669"/>
    <property type="project" value="TreeGrafter"/>
</dbReference>
<organism evidence="5 6">
    <name type="scientific">Popillia japonica</name>
    <name type="common">Japanese beetle</name>
    <dbReference type="NCBI Taxonomy" id="7064"/>
    <lineage>
        <taxon>Eukaryota</taxon>
        <taxon>Metazoa</taxon>
        <taxon>Ecdysozoa</taxon>
        <taxon>Arthropoda</taxon>
        <taxon>Hexapoda</taxon>
        <taxon>Insecta</taxon>
        <taxon>Pterygota</taxon>
        <taxon>Neoptera</taxon>
        <taxon>Endopterygota</taxon>
        <taxon>Coleoptera</taxon>
        <taxon>Polyphaga</taxon>
        <taxon>Scarabaeiformia</taxon>
        <taxon>Scarabaeidae</taxon>
        <taxon>Rutelinae</taxon>
        <taxon>Popillia</taxon>
    </lineage>
</organism>
<reference evidence="5 6" key="1">
    <citation type="journal article" date="2024" name="BMC Genomics">
        <title>De novo assembly and annotation of Popillia japonica's genome with initial clues to its potential as an invasive pest.</title>
        <authorList>
            <person name="Cucini C."/>
            <person name="Boschi S."/>
            <person name="Funari R."/>
            <person name="Cardaioli E."/>
            <person name="Iannotti N."/>
            <person name="Marturano G."/>
            <person name="Paoli F."/>
            <person name="Bruttini M."/>
            <person name="Carapelli A."/>
            <person name="Frati F."/>
            <person name="Nardi F."/>
        </authorList>
    </citation>
    <scope>NUCLEOTIDE SEQUENCE [LARGE SCALE GENOMIC DNA]</scope>
    <source>
        <strain evidence="5">DMR45628</strain>
    </source>
</reference>
<dbReference type="EMBL" id="JASPKY010000469">
    <property type="protein sequence ID" value="KAK9695858.1"/>
    <property type="molecule type" value="Genomic_DNA"/>
</dbReference>
<proteinExistence type="predicted"/>
<keyword evidence="3" id="KW-0206">Cytoskeleton</keyword>
<evidence type="ECO:0000256" key="4">
    <source>
        <dbReference type="SAM" id="Coils"/>
    </source>
</evidence>